<keyword evidence="2" id="KW-1185">Reference proteome</keyword>
<dbReference type="Proteomes" id="UP000597138">
    <property type="component" value="Unassembled WGS sequence"/>
</dbReference>
<proteinExistence type="predicted"/>
<evidence type="ECO:0000313" key="2">
    <source>
        <dbReference type="Proteomes" id="UP000597138"/>
    </source>
</evidence>
<reference evidence="2" key="1">
    <citation type="journal article" date="2019" name="Int. J. Syst. Evol. Microbiol.">
        <title>The Global Catalogue of Microorganisms (GCM) 10K type strain sequencing project: providing services to taxonomists for standard genome sequencing and annotation.</title>
        <authorList>
            <consortium name="The Broad Institute Genomics Platform"/>
            <consortium name="The Broad Institute Genome Sequencing Center for Infectious Disease"/>
            <person name="Wu L."/>
            <person name="Ma J."/>
        </authorList>
    </citation>
    <scope>NUCLEOTIDE SEQUENCE [LARGE SCALE GENOMIC DNA]</scope>
    <source>
        <strain evidence="2">CGMCC 1.11013</strain>
    </source>
</reference>
<gene>
    <name evidence="1" type="ORF">GCM10010985_19490</name>
</gene>
<dbReference type="EMBL" id="BMEG01000002">
    <property type="protein sequence ID" value="GGD65458.1"/>
    <property type="molecule type" value="Genomic_DNA"/>
</dbReference>
<name>A0ABQ1RG20_9BURK</name>
<sequence>MCRKSGKSAGTGLGMRGMYRDYSQMEAAAVLHVRPRFVPERNASINPREGRLPKQRRTNATISIPNGMRPALTHRALTSARNTPGSPTGANAMGDAQWQALARICAA</sequence>
<organism evidence="1 2">
    <name type="scientific">Caballeronia grimmiae</name>
    <dbReference type="NCBI Taxonomy" id="1071679"/>
    <lineage>
        <taxon>Bacteria</taxon>
        <taxon>Pseudomonadati</taxon>
        <taxon>Pseudomonadota</taxon>
        <taxon>Betaproteobacteria</taxon>
        <taxon>Burkholderiales</taxon>
        <taxon>Burkholderiaceae</taxon>
        <taxon>Caballeronia</taxon>
    </lineage>
</organism>
<protein>
    <recommendedName>
        <fullName evidence="3">Transposase</fullName>
    </recommendedName>
</protein>
<comment type="caution">
    <text evidence="1">The sequence shown here is derived from an EMBL/GenBank/DDBJ whole genome shotgun (WGS) entry which is preliminary data.</text>
</comment>
<evidence type="ECO:0008006" key="3">
    <source>
        <dbReference type="Google" id="ProtNLM"/>
    </source>
</evidence>
<evidence type="ECO:0000313" key="1">
    <source>
        <dbReference type="EMBL" id="GGD65458.1"/>
    </source>
</evidence>
<accession>A0ABQ1RG20</accession>